<dbReference type="AlphaFoldDB" id="A0A5J4PRR2"/>
<dbReference type="Pfam" id="PF10022">
    <property type="entry name" value="DUF2264"/>
    <property type="match status" value="1"/>
</dbReference>
<comment type="caution">
    <text evidence="2">The sequence shown here is derived from an EMBL/GenBank/DDBJ whole genome shotgun (WGS) entry which is preliminary data.</text>
</comment>
<feature type="domain" description="DUF2264" evidence="1">
    <location>
        <begin position="28"/>
        <end position="215"/>
    </location>
</feature>
<gene>
    <name evidence="2" type="ORF">EZS27_037529</name>
</gene>
<dbReference type="InterPro" id="IPR016624">
    <property type="entry name" value="UCP014753"/>
</dbReference>
<evidence type="ECO:0000313" key="2">
    <source>
        <dbReference type="EMBL" id="KAA6311319.1"/>
    </source>
</evidence>
<evidence type="ECO:0000259" key="1">
    <source>
        <dbReference type="Pfam" id="PF10022"/>
    </source>
</evidence>
<dbReference type="PANTHER" id="PTHR35339">
    <property type="entry name" value="LINALOOL DEHYDRATASE_ISOMERASE DOMAIN-CONTAINING PROTEIN"/>
    <property type="match status" value="1"/>
</dbReference>
<sequence>MKRQLMLLACCILAFNAALKAENNTVDDRKYWADLLYKIAEPVLSNMSKGELVRNMEVELSPAWDGRNKRVTYMEAFGRLMAGLAPWLSLPDDTTSEGKQRKQLRDWALKSYAHAVDPESPDYLLWDKEGQALVDAAFIANSFLRAPKQLWEPLDKATQQRYIKEFKGLRRVNPPYNNWLLFSAMIETFLLSIDEECDMYRIHSAIRKIEEWYHTFAVVFDTKNTF</sequence>
<protein>
    <recommendedName>
        <fullName evidence="1">DUF2264 domain-containing protein</fullName>
    </recommendedName>
</protein>
<dbReference type="EMBL" id="SNRY01006997">
    <property type="protein sequence ID" value="KAA6311319.1"/>
    <property type="molecule type" value="Genomic_DNA"/>
</dbReference>
<proteinExistence type="predicted"/>
<reference evidence="2" key="1">
    <citation type="submission" date="2019-03" db="EMBL/GenBank/DDBJ databases">
        <title>Single cell metagenomics reveals metabolic interactions within the superorganism composed of flagellate Streblomastix strix and complex community of Bacteroidetes bacteria on its surface.</title>
        <authorList>
            <person name="Treitli S.C."/>
            <person name="Kolisko M."/>
            <person name="Husnik F."/>
            <person name="Keeling P."/>
            <person name="Hampl V."/>
        </authorList>
    </citation>
    <scope>NUCLEOTIDE SEQUENCE</scope>
    <source>
        <strain evidence="2">STM</strain>
    </source>
</reference>
<organism evidence="2">
    <name type="scientific">termite gut metagenome</name>
    <dbReference type="NCBI Taxonomy" id="433724"/>
    <lineage>
        <taxon>unclassified sequences</taxon>
        <taxon>metagenomes</taxon>
        <taxon>organismal metagenomes</taxon>
    </lineage>
</organism>
<accession>A0A5J4PRR2</accession>
<name>A0A5J4PRR2_9ZZZZ</name>
<dbReference type="PANTHER" id="PTHR35339:SF3">
    <property type="entry name" value="DUF2264 DOMAIN-CONTAINING PROTEIN"/>
    <property type="match status" value="1"/>
</dbReference>
<dbReference type="PIRSF" id="PIRSF014753">
    <property type="entry name" value="UCP014753"/>
    <property type="match status" value="1"/>
</dbReference>
<dbReference type="InterPro" id="IPR049349">
    <property type="entry name" value="DUF2264_N"/>
</dbReference>